<evidence type="ECO:0008006" key="3">
    <source>
        <dbReference type="Google" id="ProtNLM"/>
    </source>
</evidence>
<gene>
    <name evidence="1" type="ORF">N825_23640</name>
</gene>
<dbReference type="OrthoDB" id="9152892at2"/>
<keyword evidence="2" id="KW-1185">Reference proteome</keyword>
<comment type="caution">
    <text evidence="1">The sequence shown here is derived from an EMBL/GenBank/DDBJ whole genome shotgun (WGS) entry which is preliminary data.</text>
</comment>
<dbReference type="Proteomes" id="UP000019486">
    <property type="component" value="Unassembled WGS sequence"/>
</dbReference>
<dbReference type="RefSeq" id="WP_037448007.1">
    <property type="nucleotide sequence ID" value="NZ_AVFL01000003.1"/>
</dbReference>
<accession>W9H713</accession>
<organism evidence="1 2">
    <name type="scientific">Skermanella stibiiresistens SB22</name>
    <dbReference type="NCBI Taxonomy" id="1385369"/>
    <lineage>
        <taxon>Bacteria</taxon>
        <taxon>Pseudomonadati</taxon>
        <taxon>Pseudomonadota</taxon>
        <taxon>Alphaproteobacteria</taxon>
        <taxon>Rhodospirillales</taxon>
        <taxon>Azospirillaceae</taxon>
        <taxon>Skermanella</taxon>
    </lineage>
</organism>
<reference evidence="1 2" key="1">
    <citation type="submission" date="2013-08" db="EMBL/GenBank/DDBJ databases">
        <title>The genome sequence of Skermanella stibiiresistens.</title>
        <authorList>
            <person name="Zhu W."/>
            <person name="Wang G."/>
        </authorList>
    </citation>
    <scope>NUCLEOTIDE SEQUENCE [LARGE SCALE GENOMIC DNA]</scope>
    <source>
        <strain evidence="1 2">SB22</strain>
    </source>
</reference>
<sequence length="282" mass="31805">MDDHDDINDLDLHGYVDDRLDPPRRRAVEAYLDQHPDKAEWVRRCRLQSEAMRALYGPVAEEPLPGRLASVFKPRRPARFPGLVRRMAPLAATLLLGCGLGWSAGEFLPRADATTPVLRESVSLAHAEAARAIVADHIAPSSELVRRPINWVEQASMVDLQVPDLSRYQFSLVGSQVTATTNRSQAAQLSYRDDRGRRLTLQIQPRIPEPDPEIVTEKRNDVRVAYWADGPLMYVIASDLPREETLAVARGLNRSIRKMPPPETEEEFGLAERVRSFFQIRG</sequence>
<protein>
    <recommendedName>
        <fullName evidence="3">Anti-sigma factor</fullName>
    </recommendedName>
</protein>
<dbReference type="AlphaFoldDB" id="W9H713"/>
<dbReference type="STRING" id="1385369.N825_23640"/>
<name>W9H713_9PROT</name>
<evidence type="ECO:0000313" key="2">
    <source>
        <dbReference type="Proteomes" id="UP000019486"/>
    </source>
</evidence>
<proteinExistence type="predicted"/>
<dbReference type="EMBL" id="AVFL01000003">
    <property type="protein sequence ID" value="EWY41824.1"/>
    <property type="molecule type" value="Genomic_DNA"/>
</dbReference>
<evidence type="ECO:0000313" key="1">
    <source>
        <dbReference type="EMBL" id="EWY41824.1"/>
    </source>
</evidence>